<evidence type="ECO:0000256" key="3">
    <source>
        <dbReference type="SAM" id="MobiDB-lite"/>
    </source>
</evidence>
<organism evidence="5">
    <name type="scientific">Corethron hystrix</name>
    <dbReference type="NCBI Taxonomy" id="216773"/>
    <lineage>
        <taxon>Eukaryota</taxon>
        <taxon>Sar</taxon>
        <taxon>Stramenopiles</taxon>
        <taxon>Ochrophyta</taxon>
        <taxon>Bacillariophyta</taxon>
        <taxon>Coscinodiscophyceae</taxon>
        <taxon>Corethrophycidae</taxon>
        <taxon>Corethrales</taxon>
        <taxon>Corethraceae</taxon>
        <taxon>Corethron</taxon>
    </lineage>
</organism>
<dbReference type="PANTHER" id="PTHR44533:SF4">
    <property type="entry name" value="DEAD_H RNA HELICASE, PUTATIVE-RELATED"/>
    <property type="match status" value="1"/>
</dbReference>
<evidence type="ECO:0000256" key="2">
    <source>
        <dbReference type="ARBA" id="ARBA00022806"/>
    </source>
</evidence>
<keyword evidence="2" id="KW-0547">Nucleotide-binding</keyword>
<feature type="compositionally biased region" description="Basic and acidic residues" evidence="3">
    <location>
        <begin position="49"/>
        <end position="68"/>
    </location>
</feature>
<feature type="compositionally biased region" description="Basic residues" evidence="3">
    <location>
        <begin position="38"/>
        <end position="48"/>
    </location>
</feature>
<dbReference type="GO" id="GO:0005737">
    <property type="term" value="C:cytoplasm"/>
    <property type="evidence" value="ECO:0007669"/>
    <property type="project" value="TreeGrafter"/>
</dbReference>
<keyword evidence="2" id="KW-0067">ATP-binding</keyword>
<feature type="compositionally biased region" description="Basic and acidic residues" evidence="3">
    <location>
        <begin position="164"/>
        <end position="175"/>
    </location>
</feature>
<evidence type="ECO:0000313" key="5">
    <source>
        <dbReference type="EMBL" id="CAD8896946.1"/>
    </source>
</evidence>
<keyword evidence="1" id="KW-0378">Hydrolase</keyword>
<dbReference type="SMART" id="SM00487">
    <property type="entry name" value="DEXDc"/>
    <property type="match status" value="1"/>
</dbReference>
<dbReference type="InterPro" id="IPR027417">
    <property type="entry name" value="P-loop_NTPase"/>
</dbReference>
<evidence type="ECO:0000259" key="4">
    <source>
        <dbReference type="PROSITE" id="PS51192"/>
    </source>
</evidence>
<dbReference type="SUPFAM" id="SSF52540">
    <property type="entry name" value="P-loop containing nucleoside triphosphate hydrolases"/>
    <property type="match status" value="2"/>
</dbReference>
<reference evidence="5" key="1">
    <citation type="submission" date="2021-01" db="EMBL/GenBank/DDBJ databases">
        <authorList>
            <person name="Corre E."/>
            <person name="Pelletier E."/>
            <person name="Niang G."/>
            <person name="Scheremetjew M."/>
            <person name="Finn R."/>
            <person name="Kale V."/>
            <person name="Holt S."/>
            <person name="Cochrane G."/>
            <person name="Meng A."/>
            <person name="Brown T."/>
            <person name="Cohen L."/>
        </authorList>
    </citation>
    <scope>NUCLEOTIDE SEQUENCE</scope>
    <source>
        <strain evidence="5">308</strain>
    </source>
</reference>
<dbReference type="PROSITE" id="PS51192">
    <property type="entry name" value="HELICASE_ATP_BIND_1"/>
    <property type="match status" value="1"/>
</dbReference>
<sequence>MAPPEGSIFDPVKKWDEEKKRRAKALSDAKSEATFKKKTDKKSKQGKKKAADAIREANAAEKDNKDHRKDLEKLSNLRTLKALREAGCETGAGRINRMLKMLHLSVTDLKLGNVNGSEAEVLDILWALEEMPIFKTADQLLGAEKKAKKVAEKKEKKDKKKDKKDRDSSEKKEKIEKVELTPEAVTLKTLFKDGDARGNYKDSLRFARKLMSGKKDLISFQLTKMPDRLPPLSVYNRRFQLEDWQCEILDAIDERRSAVVCAPTSSGKTILSTYTCKAVNETVLFVLPSEVLVWQVASTYYEFFRGNVTICTDQISFQEISGDAQVYVGTPRALEAALTKARGVAGQEMTKGEREFMILDGGLKFGYVVLDEVHTLNGPEGDALERIIKATDCPCLALSATIGNAVQLQEWFTSVREMQEMKLIEGEKSKEYLLKEHFARFINLQRYVVTYEDVKDGKKVKLGKLHPVAAMTGARLADSPELIAGLSMTPTDMMDLWRRMRSIFPSTALEEMDDPDHYFTSQVDESKRITLTQTKDYEMHLKRRLAVLSKSHPDLFERLRKAQEPPELVAKSDVSDELYDVMLELKASDLLPAVAFKLDTYGAFGMFKKLLERLEGEQVAEYPTYRKDLIKMAREKAALRKQAAGIKGSAQTAQDAEQEAQAGFEDDVLVSEDTTKPHDKYILTSSAKRLNFTEVEDIIADMKKSGESVDINHALIRGLRRGIAIYTNEVGFSCYRRQVQMLAQKGRLAVVFSDSALAYGVNMPFRSCIFCGDMGTALTPLIANQMQGRAGRRGMDVQGNVIYLGMSWDYIENLMLGQISKVVGNKPRYPVMALERAIAASNDPDDYEHFVHDELDGGAFGMSLRKRNRQCPCHPTITEDMMEWKASTTLEEFTEDRTNNSYYSLSKDVCQALGYVDSNMKLLIDHNVATMIYELHDRNLPSAIFLASTVDMLYERFCNNKTRVFKESDATQNEFISCILHVADRVPCPEGEVSLQEYLNCVVTDTSKGKSCDENSLACWLETEKILRTQYDRISGLDIDQTYKDEMLLSLPPATKNGDVGPFLDRGVYEMLSTKQKGFRPEQTIERRNDLKNRVVSLGHFCLVAHNNIQQPHGKNKNLEVYFRKLFNNIKYCLADMMNQLTDQVDLTEV</sequence>
<name>A0A7S1BV22_9STRA</name>
<evidence type="ECO:0000256" key="1">
    <source>
        <dbReference type="ARBA" id="ARBA00022801"/>
    </source>
</evidence>
<dbReference type="AlphaFoldDB" id="A0A7S1BV22"/>
<gene>
    <name evidence="5" type="ORF">CHYS00102_LOCUS24160</name>
</gene>
<dbReference type="InterPro" id="IPR014001">
    <property type="entry name" value="Helicase_ATP-bd"/>
</dbReference>
<dbReference type="GO" id="GO:0003676">
    <property type="term" value="F:nucleic acid binding"/>
    <property type="evidence" value="ECO:0007669"/>
    <property type="project" value="InterPro"/>
</dbReference>
<proteinExistence type="predicted"/>
<dbReference type="GO" id="GO:0005524">
    <property type="term" value="F:ATP binding"/>
    <property type="evidence" value="ECO:0007669"/>
    <property type="project" value="InterPro"/>
</dbReference>
<feature type="region of interest" description="Disordered" evidence="3">
    <location>
        <begin position="1"/>
        <end position="68"/>
    </location>
</feature>
<keyword evidence="2" id="KW-0347">Helicase</keyword>
<dbReference type="Gene3D" id="3.40.50.300">
    <property type="entry name" value="P-loop containing nucleotide triphosphate hydrolases"/>
    <property type="match status" value="2"/>
</dbReference>
<feature type="compositionally biased region" description="Basic and acidic residues" evidence="3">
    <location>
        <begin position="11"/>
        <end position="37"/>
    </location>
</feature>
<feature type="domain" description="Helicase ATP-binding" evidence="4">
    <location>
        <begin position="249"/>
        <end position="420"/>
    </location>
</feature>
<dbReference type="Pfam" id="PF00270">
    <property type="entry name" value="DEAD"/>
    <property type="match status" value="1"/>
</dbReference>
<dbReference type="EMBL" id="HBFR01033131">
    <property type="protein sequence ID" value="CAD8896946.1"/>
    <property type="molecule type" value="Transcribed_RNA"/>
</dbReference>
<dbReference type="GO" id="GO:0016787">
    <property type="term" value="F:hydrolase activity"/>
    <property type="evidence" value="ECO:0007669"/>
    <property type="project" value="UniProtKB-KW"/>
</dbReference>
<feature type="region of interest" description="Disordered" evidence="3">
    <location>
        <begin position="150"/>
        <end position="175"/>
    </location>
</feature>
<accession>A0A7S1BV22</accession>
<dbReference type="InterPro" id="IPR011545">
    <property type="entry name" value="DEAD/DEAH_box_helicase_dom"/>
</dbReference>
<dbReference type="PANTHER" id="PTHR44533">
    <property type="entry name" value="DEAD/H RNA HELICASE, PUTATIVE-RELATED"/>
    <property type="match status" value="1"/>
</dbReference>
<dbReference type="GO" id="GO:0004386">
    <property type="term" value="F:helicase activity"/>
    <property type="evidence" value="ECO:0007669"/>
    <property type="project" value="UniProtKB-KW"/>
</dbReference>
<dbReference type="InterPro" id="IPR052431">
    <property type="entry name" value="SKI2_subfamily_helicases"/>
</dbReference>
<protein>
    <recommendedName>
        <fullName evidence="4">Helicase ATP-binding domain-containing protein</fullName>
    </recommendedName>
</protein>